<dbReference type="HAMAP" id="MF_02019">
    <property type="entry name" value="MurF"/>
    <property type="match status" value="1"/>
</dbReference>
<dbReference type="EC" id="6.3.2.10" evidence="10 11"/>
<proteinExistence type="inferred from homology"/>
<comment type="caution">
    <text evidence="15">The sequence shown here is derived from an EMBL/GenBank/DDBJ whole genome shotgun (WGS) entry which is preliminary data.</text>
</comment>
<comment type="catalytic activity">
    <reaction evidence="10 11">
        <text>D-alanyl-D-alanine + UDP-N-acetyl-alpha-D-muramoyl-L-alanyl-gamma-D-glutamyl-meso-2,6-diaminopimelate + ATP = UDP-N-acetyl-alpha-D-muramoyl-L-alanyl-gamma-D-glutamyl-meso-2,6-diaminopimeloyl-D-alanyl-D-alanine + ADP + phosphate + H(+)</text>
        <dbReference type="Rhea" id="RHEA:28374"/>
        <dbReference type="ChEBI" id="CHEBI:15378"/>
        <dbReference type="ChEBI" id="CHEBI:30616"/>
        <dbReference type="ChEBI" id="CHEBI:43474"/>
        <dbReference type="ChEBI" id="CHEBI:57822"/>
        <dbReference type="ChEBI" id="CHEBI:61386"/>
        <dbReference type="ChEBI" id="CHEBI:83905"/>
        <dbReference type="ChEBI" id="CHEBI:456216"/>
        <dbReference type="EC" id="6.3.2.10"/>
    </reaction>
</comment>
<comment type="subcellular location">
    <subcellularLocation>
        <location evidence="10 11">Cytoplasm</location>
    </subcellularLocation>
</comment>
<dbReference type="Proteomes" id="UP001589628">
    <property type="component" value="Unassembled WGS sequence"/>
</dbReference>
<feature type="binding site" evidence="10">
    <location>
        <begin position="108"/>
        <end position="114"/>
    </location>
    <ligand>
        <name>ATP</name>
        <dbReference type="ChEBI" id="CHEBI:30616"/>
    </ligand>
</feature>
<accession>A0ABV5ZBZ7</accession>
<keyword evidence="8 10" id="KW-0131">Cell cycle</keyword>
<dbReference type="NCBIfam" id="TIGR01143">
    <property type="entry name" value="murF"/>
    <property type="match status" value="1"/>
</dbReference>
<dbReference type="PANTHER" id="PTHR43024:SF1">
    <property type="entry name" value="UDP-N-ACETYLMURAMOYL-TRIPEPTIDE--D-ALANYL-D-ALANINE LIGASE"/>
    <property type="match status" value="1"/>
</dbReference>
<feature type="domain" description="Mur ligase central" evidence="14">
    <location>
        <begin position="106"/>
        <end position="294"/>
    </location>
</feature>
<dbReference type="Pfam" id="PF02875">
    <property type="entry name" value="Mur_ligase_C"/>
    <property type="match status" value="1"/>
</dbReference>
<dbReference type="EMBL" id="JBHLZN010000001">
    <property type="protein sequence ID" value="MFB9885721.1"/>
    <property type="molecule type" value="Genomic_DNA"/>
</dbReference>
<dbReference type="InterPro" id="IPR000713">
    <property type="entry name" value="Mur_ligase_N"/>
</dbReference>
<feature type="domain" description="Mur ligase C-terminal" evidence="13">
    <location>
        <begin position="316"/>
        <end position="437"/>
    </location>
</feature>
<dbReference type="Pfam" id="PF01225">
    <property type="entry name" value="Mur_ligase"/>
    <property type="match status" value="1"/>
</dbReference>
<evidence type="ECO:0000256" key="7">
    <source>
        <dbReference type="ARBA" id="ARBA00022984"/>
    </source>
</evidence>
<keyword evidence="9 10" id="KW-0961">Cell wall biogenesis/degradation</keyword>
<dbReference type="SUPFAM" id="SSF53623">
    <property type="entry name" value="MurD-like peptide ligases, catalytic domain"/>
    <property type="match status" value="1"/>
</dbReference>
<evidence type="ECO:0000256" key="6">
    <source>
        <dbReference type="ARBA" id="ARBA00022960"/>
    </source>
</evidence>
<comment type="function">
    <text evidence="10 11">Involved in cell wall formation. Catalyzes the final step in the synthesis of UDP-N-acetylmuramoyl-pentapeptide, the precursor of murein.</text>
</comment>
<keyword evidence="3 10" id="KW-0132">Cell division</keyword>
<dbReference type="InterPro" id="IPR004101">
    <property type="entry name" value="Mur_ligase_C"/>
</dbReference>
<evidence type="ECO:0000256" key="4">
    <source>
        <dbReference type="ARBA" id="ARBA00022741"/>
    </source>
</evidence>
<evidence type="ECO:0000256" key="9">
    <source>
        <dbReference type="ARBA" id="ARBA00023316"/>
    </source>
</evidence>
<dbReference type="Pfam" id="PF08245">
    <property type="entry name" value="Mur_ligase_M"/>
    <property type="match status" value="1"/>
</dbReference>
<evidence type="ECO:0000256" key="3">
    <source>
        <dbReference type="ARBA" id="ARBA00022618"/>
    </source>
</evidence>
<evidence type="ECO:0000256" key="5">
    <source>
        <dbReference type="ARBA" id="ARBA00022840"/>
    </source>
</evidence>
<dbReference type="GO" id="GO:0047480">
    <property type="term" value="F:UDP-N-acetylmuramoyl-tripeptide-D-alanyl-D-alanine ligase activity"/>
    <property type="evidence" value="ECO:0007669"/>
    <property type="project" value="UniProtKB-EC"/>
</dbReference>
<reference evidence="15 16" key="1">
    <citation type="submission" date="2024-09" db="EMBL/GenBank/DDBJ databases">
        <authorList>
            <person name="Sun Q."/>
            <person name="Mori K."/>
        </authorList>
    </citation>
    <scope>NUCLEOTIDE SEQUENCE [LARGE SCALE GENOMIC DNA]</scope>
    <source>
        <strain evidence="15 16">ATCC 51285</strain>
    </source>
</reference>
<dbReference type="SUPFAM" id="SSF63418">
    <property type="entry name" value="MurE/MurF N-terminal domain"/>
    <property type="match status" value="1"/>
</dbReference>
<dbReference type="PANTHER" id="PTHR43024">
    <property type="entry name" value="UDP-N-ACETYLMURAMOYL-TRIPEPTIDE--D-ALANYL-D-ALANINE LIGASE"/>
    <property type="match status" value="1"/>
</dbReference>
<name>A0ABV5ZBZ7_9GAMM</name>
<dbReference type="Gene3D" id="3.40.1390.10">
    <property type="entry name" value="MurE/MurF, N-terminal domain"/>
    <property type="match status" value="1"/>
</dbReference>
<evidence type="ECO:0000256" key="1">
    <source>
        <dbReference type="ARBA" id="ARBA00022490"/>
    </source>
</evidence>
<keyword evidence="16" id="KW-1185">Reference proteome</keyword>
<evidence type="ECO:0000256" key="10">
    <source>
        <dbReference type="HAMAP-Rule" id="MF_02019"/>
    </source>
</evidence>
<dbReference type="InterPro" id="IPR005863">
    <property type="entry name" value="UDP-N-AcMur_synth"/>
</dbReference>
<evidence type="ECO:0000256" key="2">
    <source>
        <dbReference type="ARBA" id="ARBA00022598"/>
    </source>
</evidence>
<evidence type="ECO:0000256" key="8">
    <source>
        <dbReference type="ARBA" id="ARBA00023306"/>
    </source>
</evidence>
<dbReference type="Gene3D" id="3.90.190.20">
    <property type="entry name" value="Mur ligase, C-terminal domain"/>
    <property type="match status" value="1"/>
</dbReference>
<feature type="domain" description="Mur ligase N-terminal catalytic" evidence="12">
    <location>
        <begin position="25"/>
        <end position="75"/>
    </location>
</feature>
<organism evidence="15 16">
    <name type="scientific">Balneatrix alpica</name>
    <dbReference type="NCBI Taxonomy" id="75684"/>
    <lineage>
        <taxon>Bacteria</taxon>
        <taxon>Pseudomonadati</taxon>
        <taxon>Pseudomonadota</taxon>
        <taxon>Gammaproteobacteria</taxon>
        <taxon>Oceanospirillales</taxon>
        <taxon>Balneatrichaceae</taxon>
        <taxon>Balneatrix</taxon>
    </lineage>
</organism>
<evidence type="ECO:0000313" key="15">
    <source>
        <dbReference type="EMBL" id="MFB9885721.1"/>
    </source>
</evidence>
<comment type="similarity">
    <text evidence="10">Belongs to the MurCDEF family. MurF subfamily.</text>
</comment>
<evidence type="ECO:0000313" key="16">
    <source>
        <dbReference type="Proteomes" id="UP001589628"/>
    </source>
</evidence>
<keyword evidence="4 10" id="KW-0547">Nucleotide-binding</keyword>
<protein>
    <recommendedName>
        <fullName evidence="10 11">UDP-N-acetylmuramoyl-tripeptide--D-alanyl-D-alanine ligase</fullName>
        <ecNumber evidence="10 11">6.3.2.10</ecNumber>
    </recommendedName>
    <alternativeName>
        <fullName evidence="10">D-alanyl-D-alanine-adding enzyme</fullName>
    </alternativeName>
</protein>
<dbReference type="InterPro" id="IPR035911">
    <property type="entry name" value="MurE/MurF_N"/>
</dbReference>
<keyword evidence="5 10" id="KW-0067">ATP-binding</keyword>
<keyword evidence="6 10" id="KW-0133">Cell shape</keyword>
<evidence type="ECO:0000259" key="14">
    <source>
        <dbReference type="Pfam" id="PF08245"/>
    </source>
</evidence>
<dbReference type="InterPro" id="IPR036615">
    <property type="entry name" value="Mur_ligase_C_dom_sf"/>
</dbReference>
<dbReference type="RefSeq" id="WP_027313789.1">
    <property type="nucleotide sequence ID" value="NZ_JBHLZN010000001.1"/>
</dbReference>
<dbReference type="InterPro" id="IPR036565">
    <property type="entry name" value="Mur-like_cat_sf"/>
</dbReference>
<gene>
    <name evidence="10 15" type="primary">murF</name>
    <name evidence="15" type="ORF">ACFFLH_04775</name>
</gene>
<dbReference type="Gene3D" id="3.40.1190.10">
    <property type="entry name" value="Mur-like, catalytic domain"/>
    <property type="match status" value="1"/>
</dbReference>
<keyword evidence="7 10" id="KW-0573">Peptidoglycan synthesis</keyword>
<comment type="pathway">
    <text evidence="10 11">Cell wall biogenesis; peptidoglycan biosynthesis.</text>
</comment>
<evidence type="ECO:0000259" key="12">
    <source>
        <dbReference type="Pfam" id="PF01225"/>
    </source>
</evidence>
<dbReference type="InterPro" id="IPR013221">
    <property type="entry name" value="Mur_ligase_cen"/>
</dbReference>
<keyword evidence="2 10" id="KW-0436">Ligase</keyword>
<sequence length="453" mass="48053">MIGSWSLATIAEALQLPQPTQQAKVQRICTDSRSLQRGDVFVALEGERFDGHQFIDQAEQAGAVAVVVHKAVQSSLPVFQVTNTLTALGQLGAYNRSLFSGKVAAVTGSAGKTTVKEMLAAIMREEGFTLATRGNLNNEIGAPLTLLELNEQHQAAVIELGASGIGEIARTVAMTRPQVSILTNAGRAHIEGFGSLAGVVQAKGEIIDGLPAAGAAILNADDPHFGNWYQRAGQRRVLSFGLAEAADCRATDLHMDADGHWHFTLQLDGQARGIKLQLLGRHNVVNALAAAAAAYAQGVSLDAIQAGLEGVEAVKGRLHAQRSSTGLRVIDDSYNANPEAMCAAIDLLMSLPGPHVLVVGDMAELGEETVRGHQLVGEYAGQQGVEWLFACGPQNKAAVAAYRGPGQAWHFDNKEQLIAALKTRVNPDMVVLCKGSRSAQMEQVVKVLLEQEN</sequence>
<evidence type="ECO:0000259" key="13">
    <source>
        <dbReference type="Pfam" id="PF02875"/>
    </source>
</evidence>
<keyword evidence="1 10" id="KW-0963">Cytoplasm</keyword>
<dbReference type="InterPro" id="IPR051046">
    <property type="entry name" value="MurCDEF_CellWall_CoF430Synth"/>
</dbReference>
<evidence type="ECO:0000256" key="11">
    <source>
        <dbReference type="RuleBase" id="RU004136"/>
    </source>
</evidence>
<dbReference type="SUPFAM" id="SSF53244">
    <property type="entry name" value="MurD-like peptide ligases, peptide-binding domain"/>
    <property type="match status" value="1"/>
</dbReference>